<proteinExistence type="predicted"/>
<gene>
    <name evidence="2" type="ORF">K503DRAFT_665882</name>
</gene>
<accession>A0A1B7MDE5</accession>
<feature type="domain" description="Retrovirus-related Pol polyprotein from transposon TNT 1-94-like beta-barrel" evidence="1">
    <location>
        <begin position="1"/>
        <end position="56"/>
    </location>
</feature>
<evidence type="ECO:0000313" key="2">
    <source>
        <dbReference type="EMBL" id="OAX30614.1"/>
    </source>
</evidence>
<dbReference type="EMBL" id="KV450184">
    <property type="protein sequence ID" value="OAX30614.1"/>
    <property type="molecule type" value="Genomic_DNA"/>
</dbReference>
<keyword evidence="3" id="KW-1185">Reference proteome</keyword>
<feature type="non-terminal residue" evidence="2">
    <location>
        <position position="1"/>
    </location>
</feature>
<evidence type="ECO:0000259" key="1">
    <source>
        <dbReference type="Pfam" id="PF22936"/>
    </source>
</evidence>
<dbReference type="AlphaFoldDB" id="A0A1B7MDE5"/>
<dbReference type="Pfam" id="PF22936">
    <property type="entry name" value="Pol_BBD"/>
    <property type="match status" value="1"/>
</dbReference>
<evidence type="ECO:0000313" key="3">
    <source>
        <dbReference type="Proteomes" id="UP000092154"/>
    </source>
</evidence>
<reference evidence="2 3" key="1">
    <citation type="submission" date="2016-06" db="EMBL/GenBank/DDBJ databases">
        <title>Comparative genomics of the ectomycorrhizal sister species Rhizopogon vinicolor and Rhizopogon vesiculosus (Basidiomycota: Boletales) reveals a divergence of the mating type B locus.</title>
        <authorList>
            <consortium name="DOE Joint Genome Institute"/>
            <person name="Mujic A.B."/>
            <person name="Kuo A."/>
            <person name="Tritt A."/>
            <person name="Lipzen A."/>
            <person name="Chen C."/>
            <person name="Johnson J."/>
            <person name="Sharma A."/>
            <person name="Barry K."/>
            <person name="Grigoriev I.V."/>
            <person name="Spatafora J.W."/>
        </authorList>
    </citation>
    <scope>NUCLEOTIDE SEQUENCE [LARGE SCALE GENOMIC DNA]</scope>
    <source>
        <strain evidence="2 3">AM-OR11-026</strain>
    </source>
</reference>
<name>A0A1B7MDE5_9AGAM</name>
<dbReference type="Proteomes" id="UP000092154">
    <property type="component" value="Unassembled WGS sequence"/>
</dbReference>
<dbReference type="OrthoDB" id="3246330at2759"/>
<protein>
    <recommendedName>
        <fullName evidence="1">Retrovirus-related Pol polyprotein from transposon TNT 1-94-like beta-barrel domain-containing protein</fullName>
    </recommendedName>
</protein>
<dbReference type="InParanoid" id="A0A1B7MDE5"/>
<feature type="non-terminal residue" evidence="2">
    <location>
        <position position="57"/>
    </location>
</feature>
<sequence>RHWLRNYAPKQVATKLADNNIVYSAGVGTVVFSTVINGKTVRAVGFTRVLHVPDLRN</sequence>
<dbReference type="InterPro" id="IPR054722">
    <property type="entry name" value="PolX-like_BBD"/>
</dbReference>
<organism evidence="2 3">
    <name type="scientific">Rhizopogon vinicolor AM-OR11-026</name>
    <dbReference type="NCBI Taxonomy" id="1314800"/>
    <lineage>
        <taxon>Eukaryota</taxon>
        <taxon>Fungi</taxon>
        <taxon>Dikarya</taxon>
        <taxon>Basidiomycota</taxon>
        <taxon>Agaricomycotina</taxon>
        <taxon>Agaricomycetes</taxon>
        <taxon>Agaricomycetidae</taxon>
        <taxon>Boletales</taxon>
        <taxon>Suillineae</taxon>
        <taxon>Rhizopogonaceae</taxon>
        <taxon>Rhizopogon</taxon>
    </lineage>
</organism>